<feature type="transmembrane region" description="Helical" evidence="7">
    <location>
        <begin position="296"/>
        <end position="322"/>
    </location>
</feature>
<feature type="transmembrane region" description="Helical" evidence="7">
    <location>
        <begin position="706"/>
        <end position="733"/>
    </location>
</feature>
<feature type="transmembrane region" description="Helical" evidence="7">
    <location>
        <begin position="423"/>
        <end position="443"/>
    </location>
</feature>
<keyword evidence="4 7" id="KW-1133">Transmembrane helix</keyword>
<dbReference type="PANTHER" id="PTHR30572">
    <property type="entry name" value="MEMBRANE COMPONENT OF TRANSPORTER-RELATED"/>
    <property type="match status" value="1"/>
</dbReference>
<dbReference type="RefSeq" id="WP_117356730.1">
    <property type="nucleotide sequence ID" value="NZ_QURH01000141.1"/>
</dbReference>
<name>A0A372JQH1_9ACTN</name>
<evidence type="ECO:0000256" key="4">
    <source>
        <dbReference type="ARBA" id="ARBA00022989"/>
    </source>
</evidence>
<dbReference type="Pfam" id="PF02687">
    <property type="entry name" value="FtsX"/>
    <property type="match status" value="1"/>
</dbReference>
<evidence type="ECO:0000256" key="5">
    <source>
        <dbReference type="ARBA" id="ARBA00023136"/>
    </source>
</evidence>
<sequence length="785" mass="79705">MLSVAAAGMRARWGAFAGPLAALALGVAVIATMALVLGAASSDPHRLPQRFAAAPAVVQADPNLRLRDRYGTSTAVPFTEQPPLPSAVVARFPDAVPDRSFAARLPGGPSDQVGHGWSSAAFTPYALASGRAPARPDEIVTTGGFPLGQRVMVRAADRDAAYTVVGTARPSGHVAIAEHAVFFTDAEAARLSPTVDALVFRDVSAARRVEGVPGVRVLTGRDRALADPGALRDRADLTSLTSFLGVAALLSASVSLYVTAGAFGLSVARRRRELALLRTLGATPVQVVRAVATEALLVGAAGSAAGCVLGLVGGPLLARWLAEHEMAPAWFAVPRDAGAAGPLALAFAAGVLVALLAVVAASVRAATIRPAEAMREADVEPRRSGMPRRLLGLASFGCGAGLLVVIALLSPDTALDAKTDVELALLIVGGAAMLAPTLLPFLVRALTWPFTLGPGPGSLLARERVAAAPRIAAGTVVPLVITFGLALAVLGATDVAQGIRDRGLHDQAARADLVVLPSGGGLPAAVVARVRAVPGVSATAVTDTSVLANEPALTPFHLEAPTPVPFAAIAVDSPAALGLRVRAGSLARLDDASVAIDGSWHKRVGESMKLWLADGTPVSLRVTAVFDAAPGGPRIVLGPRRAGAGAQADRMYLAADATAASAVRAALRGSPRASGVRGFDTPDARVVTVSGWTAAVSDRQAEQTRVGLLVMIGIAGVYGAIGTLATAATAIAGRRRELALLRRIGTTRPQTLRFVCHEYALLAAAGVVTAAGSAGVVLAGLAAAN</sequence>
<reference evidence="9 10" key="1">
    <citation type="submission" date="2018-08" db="EMBL/GenBank/DDBJ databases">
        <title>Actinomadura jelena sp. nov., a novel Actinomycete isolated from soil in Chad.</title>
        <authorList>
            <person name="Shi L."/>
        </authorList>
    </citation>
    <scope>NUCLEOTIDE SEQUENCE [LARGE SCALE GENOMIC DNA]</scope>
    <source>
        <strain evidence="9 10">NEAU-G17</strain>
    </source>
</reference>
<evidence type="ECO:0000256" key="2">
    <source>
        <dbReference type="ARBA" id="ARBA00022475"/>
    </source>
</evidence>
<gene>
    <name evidence="9" type="ORF">DZF91_07350</name>
</gene>
<feature type="transmembrane region" description="Helical" evidence="7">
    <location>
        <begin position="759"/>
        <end position="784"/>
    </location>
</feature>
<feature type="domain" description="ABC3 transporter permease C-terminal" evidence="8">
    <location>
        <begin position="246"/>
        <end position="368"/>
    </location>
</feature>
<feature type="transmembrane region" description="Helical" evidence="7">
    <location>
        <begin position="471"/>
        <end position="492"/>
    </location>
</feature>
<evidence type="ECO:0000313" key="9">
    <source>
        <dbReference type="EMBL" id="RFU42285.1"/>
    </source>
</evidence>
<comment type="caution">
    <text evidence="9">The sequence shown here is derived from an EMBL/GenBank/DDBJ whole genome shotgun (WGS) entry which is preliminary data.</text>
</comment>
<evidence type="ECO:0000259" key="8">
    <source>
        <dbReference type="Pfam" id="PF02687"/>
    </source>
</evidence>
<evidence type="ECO:0000256" key="6">
    <source>
        <dbReference type="ARBA" id="ARBA00038076"/>
    </source>
</evidence>
<dbReference type="InterPro" id="IPR050250">
    <property type="entry name" value="Macrolide_Exporter_MacB"/>
</dbReference>
<dbReference type="OrthoDB" id="3223244at2"/>
<keyword evidence="10" id="KW-1185">Reference proteome</keyword>
<comment type="subcellular location">
    <subcellularLocation>
        <location evidence="1">Cell membrane</location>
        <topology evidence="1">Multi-pass membrane protein</topology>
    </subcellularLocation>
</comment>
<comment type="similarity">
    <text evidence="6">Belongs to the ABC-4 integral membrane protein family.</text>
</comment>
<evidence type="ECO:0000256" key="3">
    <source>
        <dbReference type="ARBA" id="ARBA00022692"/>
    </source>
</evidence>
<evidence type="ECO:0000313" key="10">
    <source>
        <dbReference type="Proteomes" id="UP000261811"/>
    </source>
</evidence>
<protein>
    <submittedName>
        <fullName evidence="9">ABC transporter permease</fullName>
    </submittedName>
</protein>
<dbReference type="InterPro" id="IPR003838">
    <property type="entry name" value="ABC3_permease_C"/>
</dbReference>
<dbReference type="Proteomes" id="UP000261811">
    <property type="component" value="Unassembled WGS sequence"/>
</dbReference>
<dbReference type="GO" id="GO:0005886">
    <property type="term" value="C:plasma membrane"/>
    <property type="evidence" value="ECO:0007669"/>
    <property type="project" value="UniProtKB-SubCell"/>
</dbReference>
<dbReference type="AlphaFoldDB" id="A0A372JQH1"/>
<organism evidence="9 10">
    <name type="scientific">Actinomadura logoneensis</name>
    <dbReference type="NCBI Taxonomy" id="2293572"/>
    <lineage>
        <taxon>Bacteria</taxon>
        <taxon>Bacillati</taxon>
        <taxon>Actinomycetota</taxon>
        <taxon>Actinomycetes</taxon>
        <taxon>Streptosporangiales</taxon>
        <taxon>Thermomonosporaceae</taxon>
        <taxon>Actinomadura</taxon>
    </lineage>
</organism>
<dbReference type="EMBL" id="QURH01000141">
    <property type="protein sequence ID" value="RFU42285.1"/>
    <property type="molecule type" value="Genomic_DNA"/>
</dbReference>
<dbReference type="PANTHER" id="PTHR30572:SF4">
    <property type="entry name" value="ABC TRANSPORTER PERMEASE YTRF"/>
    <property type="match status" value="1"/>
</dbReference>
<keyword evidence="5 7" id="KW-0472">Membrane</keyword>
<keyword evidence="2" id="KW-1003">Cell membrane</keyword>
<proteinExistence type="inferred from homology"/>
<feature type="transmembrane region" description="Helical" evidence="7">
    <location>
        <begin position="342"/>
        <end position="366"/>
    </location>
</feature>
<feature type="transmembrane region" description="Helical" evidence="7">
    <location>
        <begin position="243"/>
        <end position="268"/>
    </location>
</feature>
<dbReference type="GO" id="GO:0022857">
    <property type="term" value="F:transmembrane transporter activity"/>
    <property type="evidence" value="ECO:0007669"/>
    <property type="project" value="TreeGrafter"/>
</dbReference>
<evidence type="ECO:0000256" key="7">
    <source>
        <dbReference type="SAM" id="Phobius"/>
    </source>
</evidence>
<evidence type="ECO:0000256" key="1">
    <source>
        <dbReference type="ARBA" id="ARBA00004651"/>
    </source>
</evidence>
<accession>A0A372JQH1</accession>
<keyword evidence="3 7" id="KW-0812">Transmembrane</keyword>
<feature type="transmembrane region" description="Helical" evidence="7">
    <location>
        <begin position="390"/>
        <end position="411"/>
    </location>
</feature>